<dbReference type="InterPro" id="IPR015421">
    <property type="entry name" value="PyrdxlP-dep_Trfase_major"/>
</dbReference>
<dbReference type="Proteomes" id="UP000557204">
    <property type="component" value="Unassembled WGS sequence"/>
</dbReference>
<dbReference type="SUPFAM" id="SSF53383">
    <property type="entry name" value="PLP-dependent transferases"/>
    <property type="match status" value="1"/>
</dbReference>
<dbReference type="InterPro" id="IPR051446">
    <property type="entry name" value="HTH_trans_reg/aminotransferase"/>
</dbReference>
<dbReference type="PANTHER" id="PTHR46577">
    <property type="entry name" value="HTH-TYPE TRANSCRIPTIONAL REGULATORY PROTEIN GABR"/>
    <property type="match status" value="1"/>
</dbReference>
<evidence type="ECO:0000313" key="7">
    <source>
        <dbReference type="EMBL" id="NNU27645.1"/>
    </source>
</evidence>
<evidence type="ECO:0000256" key="4">
    <source>
        <dbReference type="ARBA" id="ARBA00023125"/>
    </source>
</evidence>
<proteinExistence type="inferred from homology"/>
<dbReference type="EMBL" id="JABFAJ010000016">
    <property type="protein sequence ID" value="NNU27645.1"/>
    <property type="molecule type" value="Genomic_DNA"/>
</dbReference>
<dbReference type="SUPFAM" id="SSF46785">
    <property type="entry name" value="Winged helix' DNA-binding domain"/>
    <property type="match status" value="1"/>
</dbReference>
<name>A0A849K7A2_9MICO</name>
<dbReference type="InterPro" id="IPR004839">
    <property type="entry name" value="Aminotransferase_I/II_large"/>
</dbReference>
<comment type="caution">
    <text evidence="7">The sequence shown here is derived from an EMBL/GenBank/DDBJ whole genome shotgun (WGS) entry which is preliminary data.</text>
</comment>
<dbReference type="GO" id="GO:0030170">
    <property type="term" value="F:pyridoxal phosphate binding"/>
    <property type="evidence" value="ECO:0007669"/>
    <property type="project" value="InterPro"/>
</dbReference>
<gene>
    <name evidence="7" type="ORF">HLI28_08835</name>
</gene>
<keyword evidence="5" id="KW-0804">Transcription</keyword>
<reference evidence="7 8" key="1">
    <citation type="submission" date="2020-05" db="EMBL/GenBank/DDBJ databases">
        <title>Genome sequence of Isoptericola sp. JC619 isolated from Chilika lagoon, India.</title>
        <authorList>
            <person name="Kumar D."/>
            <person name="Appam K."/>
            <person name="Gandham S."/>
            <person name="Uppada J."/>
            <person name="Sasikala C."/>
            <person name="Venkata Ramana C."/>
        </authorList>
    </citation>
    <scope>NUCLEOTIDE SEQUENCE [LARGE SCALE GENOMIC DNA]</scope>
    <source>
        <strain evidence="7 8">JC619</strain>
    </source>
</reference>
<dbReference type="Pfam" id="PF00392">
    <property type="entry name" value="GntR"/>
    <property type="match status" value="1"/>
</dbReference>
<keyword evidence="4" id="KW-0238">DNA-binding</keyword>
<keyword evidence="7" id="KW-0032">Aminotransferase</keyword>
<evidence type="ECO:0000256" key="5">
    <source>
        <dbReference type="ARBA" id="ARBA00023163"/>
    </source>
</evidence>
<comment type="similarity">
    <text evidence="1">In the C-terminal section; belongs to the class-I pyridoxal-phosphate-dependent aminotransferase family.</text>
</comment>
<dbReference type="CDD" id="cd07377">
    <property type="entry name" value="WHTH_GntR"/>
    <property type="match status" value="1"/>
</dbReference>
<evidence type="ECO:0000256" key="1">
    <source>
        <dbReference type="ARBA" id="ARBA00005384"/>
    </source>
</evidence>
<evidence type="ECO:0000259" key="6">
    <source>
        <dbReference type="PROSITE" id="PS50949"/>
    </source>
</evidence>
<dbReference type="AlphaFoldDB" id="A0A849K7A2"/>
<dbReference type="Gene3D" id="3.40.640.10">
    <property type="entry name" value="Type I PLP-dependent aspartate aminotransferase-like (Major domain)"/>
    <property type="match status" value="1"/>
</dbReference>
<dbReference type="InterPro" id="IPR000524">
    <property type="entry name" value="Tscrpt_reg_HTH_GntR"/>
</dbReference>
<dbReference type="Gene3D" id="1.10.10.10">
    <property type="entry name" value="Winged helix-like DNA-binding domain superfamily/Winged helix DNA-binding domain"/>
    <property type="match status" value="1"/>
</dbReference>
<keyword evidence="8" id="KW-1185">Reference proteome</keyword>
<dbReference type="GO" id="GO:0003677">
    <property type="term" value="F:DNA binding"/>
    <property type="evidence" value="ECO:0007669"/>
    <property type="project" value="UniProtKB-KW"/>
</dbReference>
<dbReference type="PROSITE" id="PS50949">
    <property type="entry name" value="HTH_GNTR"/>
    <property type="match status" value="1"/>
</dbReference>
<dbReference type="InterPro" id="IPR015424">
    <property type="entry name" value="PyrdxlP-dep_Trfase"/>
</dbReference>
<evidence type="ECO:0000256" key="3">
    <source>
        <dbReference type="ARBA" id="ARBA00023015"/>
    </source>
</evidence>
<dbReference type="SMART" id="SM00345">
    <property type="entry name" value="HTH_GNTR"/>
    <property type="match status" value="1"/>
</dbReference>
<protein>
    <submittedName>
        <fullName evidence="7">PLP-dependent aminotransferase family protein</fullName>
    </submittedName>
</protein>
<keyword evidence="7" id="KW-0808">Transferase</keyword>
<keyword evidence="2" id="KW-0663">Pyridoxal phosphate</keyword>
<dbReference type="GO" id="GO:0003700">
    <property type="term" value="F:DNA-binding transcription factor activity"/>
    <property type="evidence" value="ECO:0007669"/>
    <property type="project" value="InterPro"/>
</dbReference>
<dbReference type="CDD" id="cd00609">
    <property type="entry name" value="AAT_like"/>
    <property type="match status" value="1"/>
</dbReference>
<evidence type="ECO:0000313" key="8">
    <source>
        <dbReference type="Proteomes" id="UP000557204"/>
    </source>
</evidence>
<dbReference type="RefSeq" id="WP_171247155.1">
    <property type="nucleotide sequence ID" value="NZ_JABFAJ010000016.1"/>
</dbReference>
<dbReference type="GO" id="GO:0008483">
    <property type="term" value="F:transaminase activity"/>
    <property type="evidence" value="ECO:0007669"/>
    <property type="project" value="UniProtKB-KW"/>
</dbReference>
<accession>A0A849K7A2</accession>
<dbReference type="InterPro" id="IPR036390">
    <property type="entry name" value="WH_DNA-bd_sf"/>
</dbReference>
<evidence type="ECO:0000256" key="2">
    <source>
        <dbReference type="ARBA" id="ARBA00022898"/>
    </source>
</evidence>
<keyword evidence="3" id="KW-0805">Transcription regulation</keyword>
<dbReference type="InterPro" id="IPR036388">
    <property type="entry name" value="WH-like_DNA-bd_sf"/>
</dbReference>
<organism evidence="7 8">
    <name type="scientific">Isoptericola sediminis</name>
    <dbReference type="NCBI Taxonomy" id="2733572"/>
    <lineage>
        <taxon>Bacteria</taxon>
        <taxon>Bacillati</taxon>
        <taxon>Actinomycetota</taxon>
        <taxon>Actinomycetes</taxon>
        <taxon>Micrococcales</taxon>
        <taxon>Promicromonosporaceae</taxon>
        <taxon>Isoptericola</taxon>
    </lineage>
</organism>
<dbReference type="Pfam" id="PF00155">
    <property type="entry name" value="Aminotran_1_2"/>
    <property type="match status" value="1"/>
</dbReference>
<feature type="domain" description="HTH gntR-type" evidence="6">
    <location>
        <begin position="2"/>
        <end position="70"/>
    </location>
</feature>
<dbReference type="PANTHER" id="PTHR46577:SF1">
    <property type="entry name" value="HTH-TYPE TRANSCRIPTIONAL REGULATORY PROTEIN GABR"/>
    <property type="match status" value="1"/>
</dbReference>
<dbReference type="PRINTS" id="PR00035">
    <property type="entry name" value="HTHGNTR"/>
</dbReference>
<sequence length="468" mass="48843">MTTKTARVADLVRDMVHDGRLGAGDPLPSTRTLAAELGVARGTVTAAYEQLDGEGYLVLRHGAVPRVAATLAGAPRATDRPVRAERSSPARAADVVDLQPGVPNVAMISDRDRRAAWRHALAVPVAPRYPDPTGEPALRGQVATQLALSRGFAPDPRRVVVTAGTAEAISLVVEALAGPGRGPRVAVENPGYRAGRRAVVSAGGALVPVPVTDHGLDLDALRTAQAHAPLDAVMVTPSHQYPLGGALPVARRLGLLRWAASEGVLVIEDDYDSEFRHRGSPLPALATLDEHGVVVHVGSFSKILDPSLRCGYLVLPSGTGGAPDGGTAAAEAILAARTGRGATVASVVQHALAHLMSTGALRRHVARCRRDYRDRRRLVAEAFAGLPGVRVRALDGGLHAVLELSTTPAHAVVERLGGRGVQVADLQDYVVEGSGLRLDGLVLGYAPPPVTALRDALRTIRAEITVTG</sequence>